<feature type="chain" id="PRO_5013186085" description="DUF4124 domain-containing protein" evidence="2">
    <location>
        <begin position="25"/>
        <end position="144"/>
    </location>
</feature>
<dbReference type="RefSeq" id="WP_087460092.1">
    <property type="nucleotide sequence ID" value="NZ_CP021425.1"/>
</dbReference>
<reference evidence="4 5" key="1">
    <citation type="submission" date="2017-05" db="EMBL/GenBank/DDBJ databases">
        <title>Genomic insights into alkan degradation activity of Oleiphilus messinensis.</title>
        <authorList>
            <person name="Kozyavkin S.A."/>
            <person name="Slesarev A.I."/>
            <person name="Golyshin P.N."/>
            <person name="Korzhenkov A."/>
            <person name="Golyshina O.N."/>
            <person name="Toshchakov S.V."/>
        </authorList>
    </citation>
    <scope>NUCLEOTIDE SEQUENCE [LARGE SCALE GENOMIC DNA]</scope>
    <source>
        <strain evidence="4 5">ME102</strain>
    </source>
</reference>
<name>A0A1Y0I669_9GAMM</name>
<feature type="region of interest" description="Disordered" evidence="1">
    <location>
        <begin position="122"/>
        <end position="144"/>
    </location>
</feature>
<protein>
    <recommendedName>
        <fullName evidence="3">DUF4124 domain-containing protein</fullName>
    </recommendedName>
</protein>
<evidence type="ECO:0000256" key="2">
    <source>
        <dbReference type="SAM" id="SignalP"/>
    </source>
</evidence>
<dbReference type="InterPro" id="IPR025392">
    <property type="entry name" value="DUF4124"/>
</dbReference>
<keyword evidence="5" id="KW-1185">Reference proteome</keyword>
<dbReference type="Proteomes" id="UP000196027">
    <property type="component" value="Chromosome"/>
</dbReference>
<feature type="signal peptide" evidence="2">
    <location>
        <begin position="1"/>
        <end position="24"/>
    </location>
</feature>
<dbReference type="KEGG" id="ome:OLMES_0842"/>
<keyword evidence="2" id="KW-0732">Signal</keyword>
<feature type="compositionally biased region" description="Polar residues" evidence="1">
    <location>
        <begin position="59"/>
        <end position="68"/>
    </location>
</feature>
<sequence>MKKQQFLLNAILAMSILAPTALQAERIYKWTDDNGVIHYGDRRPSDKSSESLEVKTGHSAPTQEAATSKTDEAKPTAGDPAAAAAYKEQRKKACEIAKTNLSKLQSYSRIRIKDKETGEYKYLSDEQKQAQVKESERIVKENCD</sequence>
<evidence type="ECO:0000313" key="5">
    <source>
        <dbReference type="Proteomes" id="UP000196027"/>
    </source>
</evidence>
<evidence type="ECO:0000313" key="4">
    <source>
        <dbReference type="EMBL" id="ARU54934.1"/>
    </source>
</evidence>
<dbReference type="OrthoDB" id="7068596at2"/>
<gene>
    <name evidence="4" type="ORF">OLMES_0842</name>
</gene>
<accession>A0A1Y0I669</accession>
<feature type="region of interest" description="Disordered" evidence="1">
    <location>
        <begin position="35"/>
        <end position="85"/>
    </location>
</feature>
<organism evidence="4 5">
    <name type="scientific">Oleiphilus messinensis</name>
    <dbReference type="NCBI Taxonomy" id="141451"/>
    <lineage>
        <taxon>Bacteria</taxon>
        <taxon>Pseudomonadati</taxon>
        <taxon>Pseudomonadota</taxon>
        <taxon>Gammaproteobacteria</taxon>
        <taxon>Oceanospirillales</taxon>
        <taxon>Oleiphilaceae</taxon>
        <taxon>Oleiphilus</taxon>
    </lineage>
</organism>
<feature type="domain" description="DUF4124" evidence="3">
    <location>
        <begin position="16"/>
        <end position="66"/>
    </location>
</feature>
<proteinExistence type="predicted"/>
<dbReference type="EMBL" id="CP021425">
    <property type="protein sequence ID" value="ARU54934.1"/>
    <property type="molecule type" value="Genomic_DNA"/>
</dbReference>
<evidence type="ECO:0000256" key="1">
    <source>
        <dbReference type="SAM" id="MobiDB-lite"/>
    </source>
</evidence>
<evidence type="ECO:0000259" key="3">
    <source>
        <dbReference type="Pfam" id="PF13511"/>
    </source>
</evidence>
<dbReference type="Pfam" id="PF13511">
    <property type="entry name" value="DUF4124"/>
    <property type="match status" value="1"/>
</dbReference>
<feature type="compositionally biased region" description="Basic and acidic residues" evidence="1">
    <location>
        <begin position="39"/>
        <end position="56"/>
    </location>
</feature>
<dbReference type="AlphaFoldDB" id="A0A1Y0I669"/>